<feature type="compositionally biased region" description="Basic residues" evidence="1">
    <location>
        <begin position="67"/>
        <end position="77"/>
    </location>
</feature>
<evidence type="ECO:0000313" key="2">
    <source>
        <dbReference type="EMBL" id="CAA9483151.1"/>
    </source>
</evidence>
<reference evidence="2" key="1">
    <citation type="submission" date="2020-02" db="EMBL/GenBank/DDBJ databases">
        <authorList>
            <person name="Meier V. D."/>
        </authorList>
    </citation>
    <scope>NUCLEOTIDE SEQUENCE</scope>
    <source>
        <strain evidence="2">AVDCRST_MAG17</strain>
    </source>
</reference>
<sequence>ASRSRGRSAVEGYGLPGRTSARQLPARGPRGGLRPGRRRRQAPDRPTCGSRVRRALERTGRAAPPAHGHRPRARAGRRAAGARLCRRHAVRQPVGRPRVDRGGPRSRGQAVGTGKAPARSRARATAGPDRCRRRGRRGARASPGRLSAGGSARAEGGDRRCTATRGDRGPRPTARRAAGVRAAQREHACGPGSRRGRAERSRGL</sequence>
<feature type="compositionally biased region" description="Low complexity" evidence="1">
    <location>
        <begin position="140"/>
        <end position="154"/>
    </location>
</feature>
<proteinExistence type="predicted"/>
<protein>
    <submittedName>
        <fullName evidence="2">Molybdopterin-guanine dinucleotide biosynthesis protein MobA</fullName>
    </submittedName>
</protein>
<evidence type="ECO:0000256" key="1">
    <source>
        <dbReference type="SAM" id="MobiDB-lite"/>
    </source>
</evidence>
<feature type="compositionally biased region" description="Low complexity" evidence="1">
    <location>
        <begin position="171"/>
        <end position="182"/>
    </location>
</feature>
<feature type="non-terminal residue" evidence="2">
    <location>
        <position position="1"/>
    </location>
</feature>
<dbReference type="EMBL" id="CADCVV010000016">
    <property type="protein sequence ID" value="CAA9483151.1"/>
    <property type="molecule type" value="Genomic_DNA"/>
</dbReference>
<dbReference type="AlphaFoldDB" id="A0A6J4RVL1"/>
<feature type="non-terminal residue" evidence="2">
    <location>
        <position position="204"/>
    </location>
</feature>
<name>A0A6J4RVL1_9ACTN</name>
<gene>
    <name evidence="2" type="ORF">AVDCRST_MAG17-298</name>
</gene>
<accession>A0A6J4RVL1</accession>
<feature type="region of interest" description="Disordered" evidence="1">
    <location>
        <begin position="1"/>
        <end position="204"/>
    </location>
</feature>
<feature type="compositionally biased region" description="Basic and acidic residues" evidence="1">
    <location>
        <begin position="155"/>
        <end position="170"/>
    </location>
</feature>
<organism evidence="2">
    <name type="scientific">uncultured Solirubrobacterales bacterium</name>
    <dbReference type="NCBI Taxonomy" id="768556"/>
    <lineage>
        <taxon>Bacteria</taxon>
        <taxon>Bacillati</taxon>
        <taxon>Actinomycetota</taxon>
        <taxon>Thermoleophilia</taxon>
        <taxon>Solirubrobacterales</taxon>
        <taxon>environmental samples</taxon>
    </lineage>
</organism>